<dbReference type="Gene3D" id="2.40.128.340">
    <property type="match status" value="1"/>
</dbReference>
<dbReference type="InterPro" id="IPR013517">
    <property type="entry name" value="FG-GAP"/>
</dbReference>
<reference evidence="3" key="2">
    <citation type="submission" date="2023-01" db="EMBL/GenBank/DDBJ databases">
        <title>Draft genome sequence of Sulfitobacter pacificus strain NBRC 109915.</title>
        <authorList>
            <person name="Sun Q."/>
            <person name="Mori K."/>
        </authorList>
    </citation>
    <scope>NUCLEOTIDE SEQUENCE</scope>
    <source>
        <strain evidence="3">NBRC 109915</strain>
    </source>
</reference>
<dbReference type="InterPro" id="IPR028994">
    <property type="entry name" value="Integrin_alpha_N"/>
</dbReference>
<dbReference type="Proteomes" id="UP001161388">
    <property type="component" value="Unassembled WGS sequence"/>
</dbReference>
<keyword evidence="1 2" id="KW-0732">Signal</keyword>
<gene>
    <name evidence="3" type="ORF">GCM10007927_19210</name>
</gene>
<evidence type="ECO:0000256" key="1">
    <source>
        <dbReference type="ARBA" id="ARBA00022729"/>
    </source>
</evidence>
<evidence type="ECO:0008006" key="5">
    <source>
        <dbReference type="Google" id="ProtNLM"/>
    </source>
</evidence>
<accession>A0ABQ5VJ22</accession>
<feature type="chain" id="PRO_5047284937" description="Repeat domain-containing protein" evidence="2">
    <location>
        <begin position="20"/>
        <end position="249"/>
    </location>
</feature>
<proteinExistence type="predicted"/>
<dbReference type="Pfam" id="PF13517">
    <property type="entry name" value="FG-GAP_3"/>
    <property type="match status" value="1"/>
</dbReference>
<evidence type="ECO:0000313" key="3">
    <source>
        <dbReference type="EMBL" id="GLQ27118.1"/>
    </source>
</evidence>
<comment type="caution">
    <text evidence="3">The sequence shown here is derived from an EMBL/GenBank/DDBJ whole genome shotgun (WGS) entry which is preliminary data.</text>
</comment>
<evidence type="ECO:0000256" key="2">
    <source>
        <dbReference type="SAM" id="SignalP"/>
    </source>
</evidence>
<keyword evidence="4" id="KW-1185">Reference proteome</keyword>
<dbReference type="RefSeq" id="WP_284372886.1">
    <property type="nucleotide sequence ID" value="NZ_BSNL01000001.1"/>
</dbReference>
<feature type="signal peptide" evidence="2">
    <location>
        <begin position="1"/>
        <end position="19"/>
    </location>
</feature>
<sequence>MRGGLVAWLLWLMAAPLCAQVITSAEYNEPTTRYAHGVLGDAVEWGNMTVTVRRETSQPGAVFQTWTTQSYHLRLPEVLVYEDTAPRLADLDGDGRPEIIVVESHRDKGARLAVYGLKDDGVPALLAWTSFIGQRNRWMAPVGVADFDGDGTIDIAVVDRPHLARRLFVMRYGIGKMKSFAILEPVTNHRIGDDYISGGVRNCGAGPEMILLDAGWTQILTVRWGDGGFQARVLAPYEGRESVAQALAC</sequence>
<protein>
    <recommendedName>
        <fullName evidence="5">Repeat domain-containing protein</fullName>
    </recommendedName>
</protein>
<evidence type="ECO:0000313" key="4">
    <source>
        <dbReference type="Proteomes" id="UP001161388"/>
    </source>
</evidence>
<dbReference type="EMBL" id="BSNL01000001">
    <property type="protein sequence ID" value="GLQ27118.1"/>
    <property type="molecule type" value="Genomic_DNA"/>
</dbReference>
<name>A0ABQ5VJ22_9RHOB</name>
<dbReference type="SUPFAM" id="SSF69318">
    <property type="entry name" value="Integrin alpha N-terminal domain"/>
    <property type="match status" value="1"/>
</dbReference>
<organism evidence="3 4">
    <name type="scientific">Sulfitobacter pacificus</name>
    <dbReference type="NCBI Taxonomy" id="1499314"/>
    <lineage>
        <taxon>Bacteria</taxon>
        <taxon>Pseudomonadati</taxon>
        <taxon>Pseudomonadota</taxon>
        <taxon>Alphaproteobacteria</taxon>
        <taxon>Rhodobacterales</taxon>
        <taxon>Roseobacteraceae</taxon>
        <taxon>Sulfitobacter</taxon>
    </lineage>
</organism>
<reference evidence="3" key="1">
    <citation type="journal article" date="2014" name="Int. J. Syst. Evol. Microbiol.">
        <title>Complete genome of a new Firmicutes species belonging to the dominant human colonic microbiota ('Ruminococcus bicirculans') reveals two chromosomes and a selective capacity to utilize plant glucans.</title>
        <authorList>
            <consortium name="NISC Comparative Sequencing Program"/>
            <person name="Wegmann U."/>
            <person name="Louis P."/>
            <person name="Goesmann A."/>
            <person name="Henrissat B."/>
            <person name="Duncan S.H."/>
            <person name="Flint H.J."/>
        </authorList>
    </citation>
    <scope>NUCLEOTIDE SEQUENCE</scope>
    <source>
        <strain evidence="3">NBRC 109915</strain>
    </source>
</reference>